<feature type="transmembrane region" description="Helical" evidence="16">
    <location>
        <begin position="1326"/>
        <end position="1347"/>
    </location>
</feature>
<dbReference type="PROSITE" id="PS51192">
    <property type="entry name" value="HELICASE_ATP_BIND_1"/>
    <property type="match status" value="1"/>
</dbReference>
<feature type="domain" description="RING-type" evidence="17">
    <location>
        <begin position="842"/>
        <end position="882"/>
    </location>
</feature>
<dbReference type="PANTHER" id="PTHR45626:SF38">
    <property type="entry name" value="DEAD-BOX PROTEIN"/>
    <property type="match status" value="1"/>
</dbReference>
<dbReference type="SUPFAM" id="SSF57850">
    <property type="entry name" value="RING/U-box"/>
    <property type="match status" value="1"/>
</dbReference>
<dbReference type="SUPFAM" id="SSF52540">
    <property type="entry name" value="P-loop containing nucleoside triphosphate hydrolases"/>
    <property type="match status" value="2"/>
</dbReference>
<dbReference type="SUPFAM" id="SSF144091">
    <property type="entry name" value="Rhomboid-like"/>
    <property type="match status" value="1"/>
</dbReference>
<evidence type="ECO:0000256" key="13">
    <source>
        <dbReference type="ARBA" id="ARBA00023136"/>
    </source>
</evidence>
<dbReference type="PROSITE" id="PS51194">
    <property type="entry name" value="HELICASE_CTER"/>
    <property type="match status" value="1"/>
</dbReference>
<dbReference type="SMART" id="SM00184">
    <property type="entry name" value="RING"/>
    <property type="match status" value="1"/>
</dbReference>
<dbReference type="Gene3D" id="3.30.40.10">
    <property type="entry name" value="Zinc/RING finger domain, C3HC4 (zinc finger)"/>
    <property type="match status" value="1"/>
</dbReference>
<feature type="compositionally biased region" description="Pro residues" evidence="15">
    <location>
        <begin position="1105"/>
        <end position="1119"/>
    </location>
</feature>
<sequence length="1623" mass="179035">MKTEGPNCRSFSGAQYSLQAPSTLDLDTELYIQPPERGQNEAERDMLYYWKRSTALTDECAHQKRQRLMLSCSVDDSAGTADGEGGGGGGGGPSTFSAGSHCGGAHSDMDNNESQFSRDSPHPRHLCSVFPFIPPPCLSNSAHCNKCWCYSCEELAPCSLWGTGLNNSDHCNATASSWYWAKHKIGASQPDADDGGLAAISERPSSMSGLSHGLYGPSIYPLTLTSTFESLGENKLLHGESTDNECYPSCSPSSSIILVANRPRTDPSADCQWFEFGTVRVPVRMRQPERTLEDLIENLDRFSLDIFSHILGEGKASQLEHVELVGDGRASFQHQALLAELIANEAQGQLQVIVNISPEAEDRNLGIAHIRVFLKKARGDELFFLKELLKEVFPEDSGLQSYLLQVDEMRKWAESCDDWTSVAGLLRDLESNGYGEAPQPSGLSVPLRPYQRQSLQFMLDAEHREGGLLSLNYHKLPSTPSGHSLMYSSTLGHLMETKESGTVRGGFLCEEMGLGKTIEILALILANPCTVEKCPPGSSKGTLVVCPVSIVGQWANEVKSKLAANLSIYMYHGSKRIRDPKKLAKYDIVITTYATLGSDFSKATQATRHGSGFAEQFCPLLTVNWWRVVLDESHTVKDPAPLHSRACAKLKAERRWCCTGTPINTSIYDLYGQFLFLKLEPLDNKGVFRRRIGRPYERQCKSDDQTVLLWTLNKMMIRHTKQQKFNGRELLRLPPKTEQDIPVFFTSEERSAYAAVYQKVISKFEQFRCWGPTVVSKNILQIMSLLLPLRRLCSGGFVSNFDLNMTKREQSPSGGCSDVGHSNSISLPAAEADGVDDVEGECGICFDLMECPTKTPCGHWFCSECIMSTIGLGAQGLCPICRSSATASELITFQSKLKGIMMTSLYDNASSSTGSLMEDEAANAKGVQMNSKLKTLLADLDKVREENPGAKVLIFSQFMQTIAWLKVEFKKQNITYRFISGDMPMKKRAQAIEAFQKDPPTTVFLLSIRTGAVGITLTAASHVYMLEEQAVGRCWRMGQERPVVIKRLYVENSVEANILKLLRSRYAPANTSDSPDSDSSTRYMRIHFNFLFNPQDQVEIEMALSPPPPPLTPPPPPKTPTMRTSTPPLPAVVVHEPEDEQQRQQIEKMDPSSINATGTTFGHVFGLNFVSPGIPVMNPHPATQFYGCGGSPPRVITPRKASPYKQHQQPAHFNYAPATLEFPGDLHHRGVSYFGRVDRPRLPWIVPTFVLVHITMFSITMYENNCPGTSARPDKCVLQFLNRLSFQPLSENPLLGPSYRSLLLMGALESNLVTKGGQGWRLLSCVWLHAGLFHLFANMTGLLSLGIRLERDFGGIRVGIIYILAGFGGSLLSALFMHNQISVGASGALMGLLGATVAEILINWSTYNHRSRSLAALVLATTLTFTFGLMPHVDNFAHIGGFMAGALLGFIFLMRPRFAWIKQRCCFPMIHDDDTLRAEAGGGGGASSAAAGMPPPASSARIINASANNTKHTRMQIIIWSLALGFLVLGYTAAMLALFKGLGLDSRRTCKWCHYMSCVPSYLWHCRSSIDQRCAIVKSSVHGSLRLLCSKTNLFRDWPDSLTATDLEIRALCSRTCNSTSHN</sequence>
<keyword evidence="9" id="KW-0347">Helicase</keyword>
<dbReference type="InterPro" id="IPR013083">
    <property type="entry name" value="Znf_RING/FYVE/PHD"/>
</dbReference>
<feature type="region of interest" description="Disordered" evidence="15">
    <location>
        <begin position="81"/>
        <end position="118"/>
    </location>
</feature>
<dbReference type="GO" id="GO:0004386">
    <property type="term" value="F:helicase activity"/>
    <property type="evidence" value="ECO:0007669"/>
    <property type="project" value="UniProtKB-KW"/>
</dbReference>
<evidence type="ECO:0000313" key="20">
    <source>
        <dbReference type="EMBL" id="OAE29703.1"/>
    </source>
</evidence>
<evidence type="ECO:0000256" key="12">
    <source>
        <dbReference type="ARBA" id="ARBA00022989"/>
    </source>
</evidence>
<keyword evidence="21" id="KW-1185">Reference proteome</keyword>
<evidence type="ECO:0000256" key="14">
    <source>
        <dbReference type="PROSITE-ProRule" id="PRU00175"/>
    </source>
</evidence>
<dbReference type="InterPro" id="IPR014001">
    <property type="entry name" value="Helicase_ATP-bd"/>
</dbReference>
<feature type="domain" description="Helicase ATP-binding" evidence="18">
    <location>
        <begin position="497"/>
        <end position="680"/>
    </location>
</feature>
<dbReference type="SMART" id="SM00490">
    <property type="entry name" value="HELICc"/>
    <property type="match status" value="1"/>
</dbReference>
<dbReference type="Pfam" id="PF01694">
    <property type="entry name" value="Rhomboid"/>
    <property type="match status" value="1"/>
</dbReference>
<evidence type="ECO:0000256" key="2">
    <source>
        <dbReference type="ARBA" id="ARBA00008438"/>
    </source>
</evidence>
<organism evidence="20 21">
    <name type="scientific">Marchantia polymorpha subsp. ruderalis</name>
    <dbReference type="NCBI Taxonomy" id="1480154"/>
    <lineage>
        <taxon>Eukaryota</taxon>
        <taxon>Viridiplantae</taxon>
        <taxon>Streptophyta</taxon>
        <taxon>Embryophyta</taxon>
        <taxon>Marchantiophyta</taxon>
        <taxon>Marchantiopsida</taxon>
        <taxon>Marchantiidae</taxon>
        <taxon>Marchantiales</taxon>
        <taxon>Marchantiaceae</taxon>
        <taxon>Marchantia</taxon>
    </lineage>
</organism>
<feature type="transmembrane region" description="Helical" evidence="16">
    <location>
        <begin position="1517"/>
        <end position="1539"/>
    </location>
</feature>
<name>A0A176WAI9_MARPO</name>
<feature type="region of interest" description="Disordered" evidence="15">
    <location>
        <begin position="1105"/>
        <end position="1125"/>
    </location>
</feature>
<evidence type="ECO:0000313" key="21">
    <source>
        <dbReference type="Proteomes" id="UP000077202"/>
    </source>
</evidence>
<dbReference type="Pfam" id="PF13923">
    <property type="entry name" value="zf-C3HC4_2"/>
    <property type="match status" value="1"/>
</dbReference>
<keyword evidence="8" id="KW-0378">Hydrolase</keyword>
<dbReference type="Gene3D" id="3.40.50.10810">
    <property type="entry name" value="Tandem AAA-ATPase domain"/>
    <property type="match status" value="1"/>
</dbReference>
<evidence type="ECO:0008006" key="22">
    <source>
        <dbReference type="Google" id="ProtNLM"/>
    </source>
</evidence>
<dbReference type="InterPro" id="IPR049730">
    <property type="entry name" value="SNF2/RAD54-like_C"/>
</dbReference>
<comment type="caution">
    <text evidence="20">The sequence shown here is derived from an EMBL/GenBank/DDBJ whole genome shotgun (WGS) entry which is preliminary data.</text>
</comment>
<dbReference type="Pfam" id="PF00176">
    <property type="entry name" value="SNF2-rel_dom"/>
    <property type="match status" value="1"/>
</dbReference>
<feature type="transmembrane region" description="Helical" evidence="16">
    <location>
        <begin position="1436"/>
        <end position="1454"/>
    </location>
</feature>
<accession>A0A176WAI9</accession>
<proteinExistence type="inferred from homology"/>
<evidence type="ECO:0000256" key="1">
    <source>
        <dbReference type="ARBA" id="ARBA00004141"/>
    </source>
</evidence>
<keyword evidence="13 16" id="KW-0472">Membrane</keyword>
<feature type="compositionally biased region" description="Gly residues" evidence="15">
    <location>
        <begin position="82"/>
        <end position="93"/>
    </location>
</feature>
<dbReference type="InterPro" id="IPR017907">
    <property type="entry name" value="Znf_RING_CS"/>
</dbReference>
<dbReference type="InterPro" id="IPR022764">
    <property type="entry name" value="Peptidase_S54_rhomboid_dom"/>
</dbReference>
<evidence type="ECO:0000256" key="16">
    <source>
        <dbReference type="SAM" id="Phobius"/>
    </source>
</evidence>
<evidence type="ECO:0000256" key="11">
    <source>
        <dbReference type="ARBA" id="ARBA00022840"/>
    </source>
</evidence>
<keyword evidence="4 16" id="KW-0812">Transmembrane</keyword>
<dbReference type="GO" id="GO:0016020">
    <property type="term" value="C:membrane"/>
    <property type="evidence" value="ECO:0007669"/>
    <property type="project" value="UniProtKB-SubCell"/>
</dbReference>
<dbReference type="Proteomes" id="UP000077202">
    <property type="component" value="Unassembled WGS sequence"/>
</dbReference>
<dbReference type="Pfam" id="PF00271">
    <property type="entry name" value="Helicase_C"/>
    <property type="match status" value="1"/>
</dbReference>
<dbReference type="GO" id="GO:0005634">
    <property type="term" value="C:nucleus"/>
    <property type="evidence" value="ECO:0007669"/>
    <property type="project" value="TreeGrafter"/>
</dbReference>
<dbReference type="CDD" id="cd18008">
    <property type="entry name" value="DEXDc_SHPRH-like"/>
    <property type="match status" value="1"/>
</dbReference>
<dbReference type="InterPro" id="IPR050628">
    <property type="entry name" value="SNF2_RAD54_helicase_TF"/>
</dbReference>
<evidence type="ECO:0000256" key="10">
    <source>
        <dbReference type="ARBA" id="ARBA00022833"/>
    </source>
</evidence>
<dbReference type="GO" id="GO:0004252">
    <property type="term" value="F:serine-type endopeptidase activity"/>
    <property type="evidence" value="ECO:0007669"/>
    <property type="project" value="InterPro"/>
</dbReference>
<dbReference type="PANTHER" id="PTHR45626">
    <property type="entry name" value="TRANSCRIPTION TERMINATION FACTOR 2-RELATED"/>
    <property type="match status" value="1"/>
</dbReference>
<evidence type="ECO:0000256" key="9">
    <source>
        <dbReference type="ARBA" id="ARBA00022806"/>
    </source>
</evidence>
<dbReference type="EMBL" id="LVLJ01001434">
    <property type="protein sequence ID" value="OAE29703.1"/>
    <property type="molecule type" value="Genomic_DNA"/>
</dbReference>
<dbReference type="Gene3D" id="3.40.50.300">
    <property type="entry name" value="P-loop containing nucleotide triphosphate hydrolases"/>
    <property type="match status" value="1"/>
</dbReference>
<keyword evidence="12 16" id="KW-1133">Transmembrane helix</keyword>
<evidence type="ECO:0000256" key="4">
    <source>
        <dbReference type="ARBA" id="ARBA00022692"/>
    </source>
</evidence>
<dbReference type="InterPro" id="IPR001841">
    <property type="entry name" value="Znf_RING"/>
</dbReference>
<evidence type="ECO:0000259" key="17">
    <source>
        <dbReference type="PROSITE" id="PS50089"/>
    </source>
</evidence>
<dbReference type="InterPro" id="IPR038718">
    <property type="entry name" value="SNF2-like_sf"/>
</dbReference>
<dbReference type="Gene3D" id="1.20.1540.10">
    <property type="entry name" value="Rhomboid-like"/>
    <property type="match status" value="1"/>
</dbReference>
<evidence type="ECO:0000256" key="5">
    <source>
        <dbReference type="ARBA" id="ARBA00022723"/>
    </source>
</evidence>
<keyword evidence="6" id="KW-0547">Nucleotide-binding</keyword>
<dbReference type="GO" id="GO:0008094">
    <property type="term" value="F:ATP-dependent activity, acting on DNA"/>
    <property type="evidence" value="ECO:0007669"/>
    <property type="project" value="TreeGrafter"/>
</dbReference>
<feature type="domain" description="Helicase C-terminal" evidence="19">
    <location>
        <begin position="935"/>
        <end position="1106"/>
    </location>
</feature>
<dbReference type="InterPro" id="IPR035952">
    <property type="entry name" value="Rhomboid-like_sf"/>
</dbReference>
<dbReference type="InterPro" id="IPR000330">
    <property type="entry name" value="SNF2_N"/>
</dbReference>
<evidence type="ECO:0000256" key="3">
    <source>
        <dbReference type="ARBA" id="ARBA00009045"/>
    </source>
</evidence>
<gene>
    <name evidence="20" type="ORF">AXG93_509s1560</name>
</gene>
<evidence type="ECO:0000256" key="15">
    <source>
        <dbReference type="SAM" id="MobiDB-lite"/>
    </source>
</evidence>
<comment type="similarity">
    <text evidence="2">Belongs to the SNF2/RAD54 helicase family. RAD16 subfamily.</text>
</comment>
<keyword evidence="10" id="KW-0862">Zinc</keyword>
<feature type="transmembrane region" description="Helical" evidence="16">
    <location>
        <begin position="1383"/>
        <end position="1402"/>
    </location>
</feature>
<keyword evidence="11" id="KW-0067">ATP-binding</keyword>
<evidence type="ECO:0000259" key="18">
    <source>
        <dbReference type="PROSITE" id="PS51192"/>
    </source>
</evidence>
<feature type="transmembrane region" description="Helical" evidence="16">
    <location>
        <begin position="1414"/>
        <end position="1430"/>
    </location>
</feature>
<dbReference type="InterPro" id="IPR001650">
    <property type="entry name" value="Helicase_C-like"/>
</dbReference>
<keyword evidence="7 14" id="KW-0863">Zinc-finger</keyword>
<dbReference type="CDD" id="cd18793">
    <property type="entry name" value="SF2_C_SNF"/>
    <property type="match status" value="1"/>
</dbReference>
<dbReference type="PROSITE" id="PS00518">
    <property type="entry name" value="ZF_RING_1"/>
    <property type="match status" value="1"/>
</dbReference>
<protein>
    <recommendedName>
        <fullName evidence="22">RHOMBOID-like protein</fullName>
    </recommendedName>
</protein>
<comment type="subcellular location">
    <subcellularLocation>
        <location evidence="1">Membrane</location>
        <topology evidence="1">Multi-pass membrane protein</topology>
    </subcellularLocation>
</comment>
<dbReference type="GO" id="GO:0008270">
    <property type="term" value="F:zinc ion binding"/>
    <property type="evidence" value="ECO:0007669"/>
    <property type="project" value="UniProtKB-KW"/>
</dbReference>
<evidence type="ECO:0000256" key="6">
    <source>
        <dbReference type="ARBA" id="ARBA00022741"/>
    </source>
</evidence>
<dbReference type="GO" id="GO:0006281">
    <property type="term" value="P:DNA repair"/>
    <property type="evidence" value="ECO:0007669"/>
    <property type="project" value="TreeGrafter"/>
</dbReference>
<keyword evidence="5" id="KW-0479">Metal-binding</keyword>
<dbReference type="InterPro" id="IPR027417">
    <property type="entry name" value="P-loop_NTPase"/>
</dbReference>
<evidence type="ECO:0000256" key="8">
    <source>
        <dbReference type="ARBA" id="ARBA00022801"/>
    </source>
</evidence>
<feature type="transmembrane region" description="Helical" evidence="16">
    <location>
        <begin position="1359"/>
        <end position="1377"/>
    </location>
</feature>
<dbReference type="GO" id="GO:0005524">
    <property type="term" value="F:ATP binding"/>
    <property type="evidence" value="ECO:0007669"/>
    <property type="project" value="UniProtKB-KW"/>
</dbReference>
<dbReference type="PROSITE" id="PS50089">
    <property type="entry name" value="ZF_RING_2"/>
    <property type="match status" value="1"/>
</dbReference>
<dbReference type="SMART" id="SM00487">
    <property type="entry name" value="DEXDc"/>
    <property type="match status" value="1"/>
</dbReference>
<reference evidence="20" key="1">
    <citation type="submission" date="2016-03" db="EMBL/GenBank/DDBJ databases">
        <title>Mechanisms controlling the formation of the plant cell surface in tip-growing cells are functionally conserved among land plants.</title>
        <authorList>
            <person name="Honkanen S."/>
            <person name="Jones V.A."/>
            <person name="Morieri G."/>
            <person name="Champion C."/>
            <person name="Hetherington A.J."/>
            <person name="Kelly S."/>
            <person name="Saint-Marcoux D."/>
            <person name="Proust H."/>
            <person name="Prescott H."/>
            <person name="Dolan L."/>
        </authorList>
    </citation>
    <scope>NUCLEOTIDE SEQUENCE [LARGE SCALE GENOMIC DNA]</scope>
    <source>
        <tissue evidence="20">Whole gametophyte</tissue>
    </source>
</reference>
<evidence type="ECO:0000259" key="19">
    <source>
        <dbReference type="PROSITE" id="PS51194"/>
    </source>
</evidence>
<evidence type="ECO:0000256" key="7">
    <source>
        <dbReference type="ARBA" id="ARBA00022771"/>
    </source>
</evidence>
<comment type="similarity">
    <text evidence="3">Belongs to the peptidase S54 family.</text>
</comment>